<keyword evidence="2 4" id="KW-0479">Metal-binding</keyword>
<dbReference type="Pfam" id="PF17283">
    <property type="entry name" value="Zn_ribbon_SprT"/>
    <property type="match status" value="1"/>
</dbReference>
<dbReference type="Pfam" id="PF10263">
    <property type="entry name" value="SprT-like"/>
    <property type="match status" value="1"/>
</dbReference>
<evidence type="ECO:0000256" key="1">
    <source>
        <dbReference type="ARBA" id="ARBA00022490"/>
    </source>
</evidence>
<evidence type="ECO:0000256" key="2">
    <source>
        <dbReference type="ARBA" id="ARBA00022723"/>
    </source>
</evidence>
<keyword evidence="1 4" id="KW-0963">Cytoplasm</keyword>
<dbReference type="NCBIfam" id="NF003339">
    <property type="entry name" value="PRK04351.1"/>
    <property type="match status" value="1"/>
</dbReference>
<dbReference type="GO" id="GO:0005737">
    <property type="term" value="C:cytoplasm"/>
    <property type="evidence" value="ECO:0007669"/>
    <property type="project" value="UniProtKB-SubCell"/>
</dbReference>
<dbReference type="AlphaFoldDB" id="A0A1D2YX18"/>
<feature type="binding site" evidence="4">
    <location>
        <position position="67"/>
    </location>
    <ligand>
        <name>Zn(2+)</name>
        <dbReference type="ChEBI" id="CHEBI:29105"/>
    </ligand>
</feature>
<comment type="cofactor">
    <cofactor evidence="4">
        <name>Zn(2+)</name>
        <dbReference type="ChEBI" id="CHEBI:29105"/>
    </cofactor>
    <text evidence="4">Binds 1 zinc ion.</text>
</comment>
<dbReference type="Proteomes" id="UP000243739">
    <property type="component" value="Unassembled WGS sequence"/>
</dbReference>
<dbReference type="InterPro" id="IPR006640">
    <property type="entry name" value="SprT-like_domain"/>
</dbReference>
<proteinExistence type="inferred from homology"/>
<keyword evidence="3 4" id="KW-0862">Zinc</keyword>
<feature type="active site" evidence="4">
    <location>
        <position position="68"/>
    </location>
</feature>
<dbReference type="GO" id="GO:0006950">
    <property type="term" value="P:response to stress"/>
    <property type="evidence" value="ECO:0007669"/>
    <property type="project" value="UniProtKB-ARBA"/>
</dbReference>
<name>A0A1D2YX18_9BACI</name>
<comment type="caution">
    <text evidence="6">The sequence shown here is derived from an EMBL/GenBank/DDBJ whole genome shotgun (WGS) entry which is preliminary data.</text>
</comment>
<gene>
    <name evidence="6" type="ORF">BHF71_05560</name>
</gene>
<dbReference type="EMBL" id="MIJF01000004">
    <property type="protein sequence ID" value="OEG00254.1"/>
    <property type="molecule type" value="Genomic_DNA"/>
</dbReference>
<feature type="binding site" evidence="4">
    <location>
        <position position="71"/>
    </location>
    <ligand>
        <name>Zn(2+)</name>
        <dbReference type="ChEBI" id="CHEBI:29105"/>
    </ligand>
</feature>
<evidence type="ECO:0000313" key="7">
    <source>
        <dbReference type="Proteomes" id="UP000243739"/>
    </source>
</evidence>
<keyword evidence="7" id="KW-1185">Reference proteome</keyword>
<comment type="subcellular location">
    <subcellularLocation>
        <location evidence="4">Cytoplasm</location>
    </subcellularLocation>
</comment>
<feature type="domain" description="SprT-like" evidence="5">
    <location>
        <begin position="4"/>
        <end position="148"/>
    </location>
</feature>
<dbReference type="STRING" id="337097.BHF71_05560"/>
<reference evidence="6 7" key="1">
    <citation type="submission" date="2016-09" db="EMBL/GenBank/DDBJ databases">
        <title>Draft genome sequence for the type strain of Vulcanibacillus modesticaldus BR, a strictly anaerobic, moderately thermophilic, and nitrate-reducing bacterium from deep sea-hydrothermal vents of the Mid-Atlantic Ridge.</title>
        <authorList>
            <person name="Abin C.A."/>
            <person name="Hollibaugh J.T."/>
        </authorList>
    </citation>
    <scope>NUCLEOTIDE SEQUENCE [LARGE SCALE GENOMIC DNA]</scope>
    <source>
        <strain evidence="6 7">BR</strain>
    </source>
</reference>
<evidence type="ECO:0000259" key="5">
    <source>
        <dbReference type="SMART" id="SM00731"/>
    </source>
</evidence>
<evidence type="ECO:0000256" key="3">
    <source>
        <dbReference type="ARBA" id="ARBA00022833"/>
    </source>
</evidence>
<evidence type="ECO:0000256" key="4">
    <source>
        <dbReference type="HAMAP-Rule" id="MF_00745"/>
    </source>
</evidence>
<dbReference type="InterPro" id="IPR023524">
    <property type="entry name" value="Uncharacterised_SprT-like"/>
</dbReference>
<protein>
    <recommendedName>
        <fullName evidence="4">Protein SprT-like</fullName>
    </recommendedName>
</protein>
<dbReference type="RefSeq" id="WP_069655891.1">
    <property type="nucleotide sequence ID" value="NZ_MIJF01000004.1"/>
</dbReference>
<accession>A0A1D2YX18</accession>
<dbReference type="GO" id="GO:0008270">
    <property type="term" value="F:zinc ion binding"/>
    <property type="evidence" value="ECO:0007669"/>
    <property type="project" value="UniProtKB-UniRule"/>
</dbReference>
<comment type="similarity">
    <text evidence="4">Belongs to the SprT family.</text>
</comment>
<dbReference type="OrthoDB" id="9799909at2"/>
<dbReference type="SMART" id="SM00731">
    <property type="entry name" value="SprT"/>
    <property type="match status" value="1"/>
</dbReference>
<sequence length="152" mass="18281">MNNHELQMLVEDISLKFFNEPFNHKATFNPRLRTTGGRYFVKSHNLEFNLKLYDQYGQDELVNIIKHELCHYHLHLQGKGYLHRDKDFKELLERVGGSRFAKPLDKVTSRPYRYVIKCTNCDLEIYRKRRIDLKKYRCGKCNGKLQINFIKK</sequence>
<evidence type="ECO:0000313" key="6">
    <source>
        <dbReference type="EMBL" id="OEG00254.1"/>
    </source>
</evidence>
<organism evidence="6 7">
    <name type="scientific">Vulcanibacillus modesticaldus</name>
    <dbReference type="NCBI Taxonomy" id="337097"/>
    <lineage>
        <taxon>Bacteria</taxon>
        <taxon>Bacillati</taxon>
        <taxon>Bacillota</taxon>
        <taxon>Bacilli</taxon>
        <taxon>Bacillales</taxon>
        <taxon>Bacillaceae</taxon>
        <taxon>Vulcanibacillus</taxon>
    </lineage>
</organism>
<dbReference type="InterPro" id="IPR035240">
    <property type="entry name" value="SprT_Zn_ribbon"/>
</dbReference>
<dbReference type="HAMAP" id="MF_00745">
    <property type="entry name" value="SprT_like"/>
    <property type="match status" value="1"/>
</dbReference>